<proteinExistence type="predicted"/>
<name>A0A1W1XZ94_9NEIS</name>
<accession>A0A1W1XZ94</accession>
<gene>
    <name evidence="1" type="ORF">SAMN02745857_03447</name>
</gene>
<protein>
    <submittedName>
        <fullName evidence="1">Uncharacterized protein</fullName>
    </submittedName>
</protein>
<organism evidence="1 2">
    <name type="scientific">Andreprevotia lacus DSM 23236</name>
    <dbReference type="NCBI Taxonomy" id="1121001"/>
    <lineage>
        <taxon>Bacteria</taxon>
        <taxon>Pseudomonadati</taxon>
        <taxon>Pseudomonadota</taxon>
        <taxon>Betaproteobacteria</taxon>
        <taxon>Neisseriales</taxon>
        <taxon>Chitinibacteraceae</taxon>
        <taxon>Andreprevotia</taxon>
    </lineage>
</organism>
<evidence type="ECO:0000313" key="1">
    <source>
        <dbReference type="EMBL" id="SMC28861.1"/>
    </source>
</evidence>
<dbReference type="STRING" id="1121001.SAMN02745857_03447"/>
<dbReference type="Pfam" id="PF13148">
    <property type="entry name" value="DUF3987"/>
    <property type="match status" value="1"/>
</dbReference>
<sequence length="303" mass="34999">MFNQLWDGQNLTIDRRAEKQSFVVENPRVTLSLFLQRGPLERYFARRGDEARELGLLARCLICEPPSTQGWRAAQPQEWQHSHQGWLHERATQLLKQGIDKNGQPVTERQVLRFGVDAEIRYFQHLQQIKNELMPCGAFAQAKDLASKLDRQIARVAALLQLFETGGHEISLPILNASIEIVMWYANEYLRLFVPPPPVPQLNIDAEAVFLWMHGRALKNNNRYIIKNDVLKGVVPTKLRRAANLEPVLHLLASQQRIGYWHSGGLQYLDMSPQLVQDPFDWHLAVDSYRMRRKSKKSSMFVS</sequence>
<keyword evidence="2" id="KW-1185">Reference proteome</keyword>
<dbReference type="EMBL" id="FWXD01000026">
    <property type="protein sequence ID" value="SMC28861.1"/>
    <property type="molecule type" value="Genomic_DNA"/>
</dbReference>
<dbReference type="Proteomes" id="UP000192761">
    <property type="component" value="Unassembled WGS sequence"/>
</dbReference>
<evidence type="ECO:0000313" key="2">
    <source>
        <dbReference type="Proteomes" id="UP000192761"/>
    </source>
</evidence>
<dbReference type="InterPro" id="IPR025048">
    <property type="entry name" value="DUF3987"/>
</dbReference>
<reference evidence="1 2" key="1">
    <citation type="submission" date="2017-04" db="EMBL/GenBank/DDBJ databases">
        <authorList>
            <person name="Afonso C.L."/>
            <person name="Miller P.J."/>
            <person name="Scott M.A."/>
            <person name="Spackman E."/>
            <person name="Goraichik I."/>
            <person name="Dimitrov K.M."/>
            <person name="Suarez D.L."/>
            <person name="Swayne D.E."/>
        </authorList>
    </citation>
    <scope>NUCLEOTIDE SEQUENCE [LARGE SCALE GENOMIC DNA]</scope>
    <source>
        <strain evidence="1 2">DSM 23236</strain>
    </source>
</reference>
<dbReference type="AlphaFoldDB" id="A0A1W1XZ94"/>